<protein>
    <submittedName>
        <fullName evidence="1">Uncharacterized protein</fullName>
    </submittedName>
</protein>
<evidence type="ECO:0000313" key="1">
    <source>
        <dbReference type="EMBL" id="KAG1793453.1"/>
    </source>
</evidence>
<accession>A0A9P7DHZ1</accession>
<dbReference type="RefSeq" id="XP_041159878.1">
    <property type="nucleotide sequence ID" value="XM_041300162.1"/>
</dbReference>
<dbReference type="EMBL" id="JABBWE010000030">
    <property type="protein sequence ID" value="KAG1793453.1"/>
    <property type="molecule type" value="Genomic_DNA"/>
</dbReference>
<gene>
    <name evidence="1" type="ORF">HD556DRAFT_1308597</name>
</gene>
<dbReference type="AlphaFoldDB" id="A0A9P7DHZ1"/>
<dbReference type="GeneID" id="64593926"/>
<organism evidence="1 2">
    <name type="scientific">Suillus plorans</name>
    <dbReference type="NCBI Taxonomy" id="116603"/>
    <lineage>
        <taxon>Eukaryota</taxon>
        <taxon>Fungi</taxon>
        <taxon>Dikarya</taxon>
        <taxon>Basidiomycota</taxon>
        <taxon>Agaricomycotina</taxon>
        <taxon>Agaricomycetes</taxon>
        <taxon>Agaricomycetidae</taxon>
        <taxon>Boletales</taxon>
        <taxon>Suillineae</taxon>
        <taxon>Suillaceae</taxon>
        <taxon>Suillus</taxon>
    </lineage>
</organism>
<dbReference type="Proteomes" id="UP000719766">
    <property type="component" value="Unassembled WGS sequence"/>
</dbReference>
<name>A0A9P7DHZ1_9AGAM</name>
<reference evidence="1" key="1">
    <citation type="journal article" date="2020" name="New Phytol.">
        <title>Comparative genomics reveals dynamic genome evolution in host specialist ectomycorrhizal fungi.</title>
        <authorList>
            <person name="Lofgren L.A."/>
            <person name="Nguyen N.H."/>
            <person name="Vilgalys R."/>
            <person name="Ruytinx J."/>
            <person name="Liao H.L."/>
            <person name="Branco S."/>
            <person name="Kuo A."/>
            <person name="LaButti K."/>
            <person name="Lipzen A."/>
            <person name="Andreopoulos W."/>
            <person name="Pangilinan J."/>
            <person name="Riley R."/>
            <person name="Hundley H."/>
            <person name="Na H."/>
            <person name="Barry K."/>
            <person name="Grigoriev I.V."/>
            <person name="Stajich J.E."/>
            <person name="Kennedy P.G."/>
        </authorList>
    </citation>
    <scope>NUCLEOTIDE SEQUENCE</scope>
    <source>
        <strain evidence="1">S12</strain>
    </source>
</reference>
<comment type="caution">
    <text evidence="1">The sequence shown here is derived from an EMBL/GenBank/DDBJ whole genome shotgun (WGS) entry which is preliminary data.</text>
</comment>
<evidence type="ECO:0000313" key="2">
    <source>
        <dbReference type="Proteomes" id="UP000719766"/>
    </source>
</evidence>
<keyword evidence="2" id="KW-1185">Reference proteome</keyword>
<proteinExistence type="predicted"/>
<dbReference type="OrthoDB" id="3253976at2759"/>
<sequence length="215" mass="23732">MANIIRSPKSCGKWDDNELIAYNITVTAVPSQQFFPQGTDVPLTAAGLDPALATADSYSADVSDSTHCFLQYLRSATTPSIDDRNIRVPKITDFARQLLITLGFEEHRYCVCRPLEIPLLICDDIRKFAETSLGLQDLGSTKMVPLLQMNKTQIDRSNVEAHMISAAIAAYQFNNNMRQEKGLHPLDAMTMPCITMAPLAALFSASHGLSDPVLW</sequence>